<evidence type="ECO:0000256" key="1">
    <source>
        <dbReference type="SAM" id="MobiDB-lite"/>
    </source>
</evidence>
<gene>
    <name evidence="3" type="ORF">B7R21_18565</name>
</gene>
<proteinExistence type="predicted"/>
<dbReference type="Proteomes" id="UP000256709">
    <property type="component" value="Unassembled WGS sequence"/>
</dbReference>
<feature type="region of interest" description="Disordered" evidence="1">
    <location>
        <begin position="104"/>
        <end position="127"/>
    </location>
</feature>
<keyword evidence="2" id="KW-0812">Transmembrane</keyword>
<sequence length="127" mass="13568">MSLPLRWNLRTCVGTQLVIVVLSLVMIITALFLQATYGQITDPGASVCTVDPSGGALSSCIYPGNYAFSKTVQAFAPGAFTAGLVGILIALLLTGLSQLSRTATIPDPQHKTDGQQTENDDRFRRPR</sequence>
<keyword evidence="2" id="KW-1133">Transmembrane helix</keyword>
<comment type="caution">
    <text evidence="3">The sequence shown here is derived from an EMBL/GenBank/DDBJ whole genome shotgun (WGS) entry which is preliminary data.</text>
</comment>
<protein>
    <submittedName>
        <fullName evidence="3">Uncharacterized protein</fullName>
    </submittedName>
</protein>
<evidence type="ECO:0000313" key="4">
    <source>
        <dbReference type="Proteomes" id="UP000256709"/>
    </source>
</evidence>
<evidence type="ECO:0000256" key="2">
    <source>
        <dbReference type="SAM" id="Phobius"/>
    </source>
</evidence>
<feature type="transmembrane region" description="Helical" evidence="2">
    <location>
        <begin position="12"/>
        <end position="33"/>
    </location>
</feature>
<reference evidence="3 4" key="1">
    <citation type="submission" date="2017-04" db="EMBL/GenBank/DDBJ databases">
        <title>Comparative genome analysis of Subtercola boreus.</title>
        <authorList>
            <person name="Cho Y.-J."/>
            <person name="Cho A."/>
            <person name="Kim O.-S."/>
            <person name="Lee J.-I."/>
        </authorList>
    </citation>
    <scope>NUCLEOTIDE SEQUENCE [LARGE SCALE GENOMIC DNA]</scope>
    <source>
        <strain evidence="3 4">P27444</strain>
    </source>
</reference>
<dbReference type="EMBL" id="NBXA01000050">
    <property type="protein sequence ID" value="RFA06778.1"/>
    <property type="molecule type" value="Genomic_DNA"/>
</dbReference>
<name>A0A3E0VBA6_9MICO</name>
<accession>A0A3E0VBA6</accession>
<evidence type="ECO:0000313" key="3">
    <source>
        <dbReference type="EMBL" id="RFA06778.1"/>
    </source>
</evidence>
<dbReference type="AlphaFoldDB" id="A0A3E0VBA6"/>
<feature type="transmembrane region" description="Helical" evidence="2">
    <location>
        <begin position="74"/>
        <end position="93"/>
    </location>
</feature>
<organism evidence="3 4">
    <name type="scientific">Subtercola boreus</name>
    <dbReference type="NCBI Taxonomy" id="120213"/>
    <lineage>
        <taxon>Bacteria</taxon>
        <taxon>Bacillati</taxon>
        <taxon>Actinomycetota</taxon>
        <taxon>Actinomycetes</taxon>
        <taxon>Micrococcales</taxon>
        <taxon>Microbacteriaceae</taxon>
        <taxon>Subtercola</taxon>
    </lineage>
</organism>
<feature type="compositionally biased region" description="Basic and acidic residues" evidence="1">
    <location>
        <begin position="108"/>
        <end position="127"/>
    </location>
</feature>
<keyword evidence="2" id="KW-0472">Membrane</keyword>